<dbReference type="PANTHER" id="PTHR45958">
    <property type="entry name" value="RING-TYPE E3 UBIQUITIN TRANSFERASE"/>
    <property type="match status" value="1"/>
</dbReference>
<dbReference type="Gramene" id="OE9A024012T1">
    <property type="protein sequence ID" value="OE9A024012C1"/>
    <property type="gene ID" value="OE9A024012"/>
</dbReference>
<dbReference type="PANTHER" id="PTHR45958:SF5">
    <property type="entry name" value="RING-TYPE E3 UBIQUITIN TRANSFERASE"/>
    <property type="match status" value="1"/>
</dbReference>
<feature type="region of interest" description="Disordered" evidence="1">
    <location>
        <begin position="1"/>
        <end position="30"/>
    </location>
</feature>
<name>A0A8S0U793_OLEEU</name>
<comment type="caution">
    <text evidence="2">The sequence shown here is derived from an EMBL/GenBank/DDBJ whole genome shotgun (WGS) entry which is preliminary data.</text>
</comment>
<dbReference type="AlphaFoldDB" id="A0A8S0U793"/>
<accession>A0A8S0U793</accession>
<dbReference type="InterPro" id="IPR052608">
    <property type="entry name" value="U-box_domain_protein"/>
</dbReference>
<keyword evidence="3" id="KW-1185">Reference proteome</keyword>
<evidence type="ECO:0000313" key="3">
    <source>
        <dbReference type="Proteomes" id="UP000594638"/>
    </source>
</evidence>
<evidence type="ECO:0000256" key="1">
    <source>
        <dbReference type="SAM" id="MobiDB-lite"/>
    </source>
</evidence>
<proteinExistence type="predicted"/>
<organism evidence="2 3">
    <name type="scientific">Olea europaea subsp. europaea</name>
    <dbReference type="NCBI Taxonomy" id="158383"/>
    <lineage>
        <taxon>Eukaryota</taxon>
        <taxon>Viridiplantae</taxon>
        <taxon>Streptophyta</taxon>
        <taxon>Embryophyta</taxon>
        <taxon>Tracheophyta</taxon>
        <taxon>Spermatophyta</taxon>
        <taxon>Magnoliopsida</taxon>
        <taxon>eudicotyledons</taxon>
        <taxon>Gunneridae</taxon>
        <taxon>Pentapetalae</taxon>
        <taxon>asterids</taxon>
        <taxon>lamiids</taxon>
        <taxon>Lamiales</taxon>
        <taxon>Oleaceae</taxon>
        <taxon>Oleeae</taxon>
        <taxon>Olea</taxon>
    </lineage>
</organism>
<gene>
    <name evidence="2" type="ORF">OLEA9_A024012</name>
</gene>
<protein>
    <submittedName>
        <fullName evidence="2">Uncharacterized protein</fullName>
    </submittedName>
</protein>
<reference evidence="2 3" key="1">
    <citation type="submission" date="2019-12" db="EMBL/GenBank/DDBJ databases">
        <authorList>
            <person name="Alioto T."/>
            <person name="Alioto T."/>
            <person name="Gomez Garrido J."/>
        </authorList>
    </citation>
    <scope>NUCLEOTIDE SEQUENCE [LARGE SCALE GENOMIC DNA]</scope>
</reference>
<dbReference type="EMBL" id="CACTIH010007506">
    <property type="protein sequence ID" value="CAA3014784.1"/>
    <property type="molecule type" value="Genomic_DNA"/>
</dbReference>
<dbReference type="OrthoDB" id="1741906at2759"/>
<sequence>MGRKKPSTHENDDVTTTQGGGGGKLNGKNISDSEGLENFVEILYQETKVAKRLIGDWRERDRFYLFVNSNSIAKSVEDITKEINHAVSCIPLASIDISLGTREDIDQLVNNTRNGKFKASIAEEEILGKIESGIQERNVDRSYANNLLVSIAKAVGVPTD</sequence>
<dbReference type="Proteomes" id="UP000594638">
    <property type="component" value="Unassembled WGS sequence"/>
</dbReference>
<evidence type="ECO:0000313" key="2">
    <source>
        <dbReference type="EMBL" id="CAA3014784.1"/>
    </source>
</evidence>